<evidence type="ECO:0000313" key="6">
    <source>
        <dbReference type="Proteomes" id="UP001211907"/>
    </source>
</evidence>
<proteinExistence type="inferred from homology"/>
<dbReference type="InterPro" id="IPR029062">
    <property type="entry name" value="Class_I_gatase-like"/>
</dbReference>
<dbReference type="CDD" id="cd07062">
    <property type="entry name" value="Peptidase_S66_mccF_like"/>
    <property type="match status" value="1"/>
</dbReference>
<evidence type="ECO:0000313" key="5">
    <source>
        <dbReference type="EMBL" id="KAJ3114167.1"/>
    </source>
</evidence>
<dbReference type="Pfam" id="PF02016">
    <property type="entry name" value="Peptidase_S66"/>
    <property type="match status" value="1"/>
</dbReference>
<dbReference type="Proteomes" id="UP001211907">
    <property type="component" value="Unassembled WGS sequence"/>
</dbReference>
<dbReference type="EMBL" id="JADGJH010001389">
    <property type="protein sequence ID" value="KAJ3114167.1"/>
    <property type="molecule type" value="Genomic_DNA"/>
</dbReference>
<feature type="domain" description="LD-carboxypeptidase N-terminal" evidence="3">
    <location>
        <begin position="29"/>
        <end position="150"/>
    </location>
</feature>
<reference evidence="5" key="1">
    <citation type="submission" date="2020-05" db="EMBL/GenBank/DDBJ databases">
        <title>Phylogenomic resolution of chytrid fungi.</title>
        <authorList>
            <person name="Stajich J.E."/>
            <person name="Amses K."/>
            <person name="Simmons R."/>
            <person name="Seto K."/>
            <person name="Myers J."/>
            <person name="Bonds A."/>
            <person name="Quandt C.A."/>
            <person name="Barry K."/>
            <person name="Liu P."/>
            <person name="Grigoriev I."/>
            <person name="Longcore J.E."/>
            <person name="James T.Y."/>
        </authorList>
    </citation>
    <scope>NUCLEOTIDE SEQUENCE</scope>
    <source>
        <strain evidence="5">JEL0513</strain>
    </source>
</reference>
<dbReference type="InterPro" id="IPR027461">
    <property type="entry name" value="Carboxypeptidase_A_C_sf"/>
</dbReference>
<dbReference type="Pfam" id="PF17676">
    <property type="entry name" value="Peptidase_S66C"/>
    <property type="match status" value="1"/>
</dbReference>
<sequence length="372" mass="39866">MVEFDAHFAGKIKMPTPLIPKALEPGATIAFISPSARLNDTFPAVMARATAVLSSRGYHVRAFFTQDTGIQSSIANRLSEIRAAFFDPTISAIICTIGGSSFTELLPGLIADTELQSHIRSNPKIVVGYSDITGLHWFLHAFTGLRTFYGPGAIPELGDADSAADAAGPLAFCVRHLFATIAQREPIGAVARSTAYAPRLPAFFREPGSAAPAELAPTPAWTWLRAGKAQGRLFGGCLTVVARLHGVASIVPDWRGRIVFLETAIGDDYVSGNLLSRVRTAFADLIAQGVFEEAAGLVVGRPFGYDSDKAREEYAGVIKELLCEGRQAQNPFPILFSVDFGHTRPMVTLPFDALAVLDSDNDRFAILESGVA</sequence>
<comment type="similarity">
    <text evidence="1">Belongs to the peptidase S66 family.</text>
</comment>
<evidence type="ECO:0000259" key="3">
    <source>
        <dbReference type="Pfam" id="PF02016"/>
    </source>
</evidence>
<dbReference type="SUPFAM" id="SSF52317">
    <property type="entry name" value="Class I glutamine amidotransferase-like"/>
    <property type="match status" value="1"/>
</dbReference>
<dbReference type="PANTHER" id="PTHR30237">
    <property type="entry name" value="MURAMOYLTETRAPEPTIDE CARBOXYPEPTIDASE"/>
    <property type="match status" value="1"/>
</dbReference>
<dbReference type="PANTHER" id="PTHR30237:SF4">
    <property type="entry name" value="LD-CARBOXYPEPTIDASE C-TERMINAL DOMAIN-CONTAINING PROTEIN"/>
    <property type="match status" value="1"/>
</dbReference>
<dbReference type="InterPro" id="IPR040449">
    <property type="entry name" value="Peptidase_S66_N"/>
</dbReference>
<dbReference type="Gene3D" id="3.50.30.60">
    <property type="entry name" value="LD-carboxypeptidase A C-terminal domain-like"/>
    <property type="match status" value="1"/>
</dbReference>
<evidence type="ECO:0000259" key="4">
    <source>
        <dbReference type="Pfam" id="PF17676"/>
    </source>
</evidence>
<gene>
    <name evidence="5" type="ORF">HK100_001739</name>
</gene>
<evidence type="ECO:0000256" key="2">
    <source>
        <dbReference type="ARBA" id="ARBA00022801"/>
    </source>
</evidence>
<feature type="domain" description="LD-carboxypeptidase C-terminal" evidence="4">
    <location>
        <begin position="230"/>
        <end position="355"/>
    </location>
</feature>
<protein>
    <submittedName>
        <fullName evidence="5">Uncharacterized protein</fullName>
    </submittedName>
</protein>
<dbReference type="SUPFAM" id="SSF141986">
    <property type="entry name" value="LD-carboxypeptidase A C-terminal domain-like"/>
    <property type="match status" value="1"/>
</dbReference>
<dbReference type="AlphaFoldDB" id="A0AAD5SWR4"/>
<keyword evidence="6" id="KW-1185">Reference proteome</keyword>
<dbReference type="InterPro" id="IPR003507">
    <property type="entry name" value="S66_fam"/>
</dbReference>
<accession>A0AAD5SWR4</accession>
<organism evidence="5 6">
    <name type="scientific">Physocladia obscura</name>
    <dbReference type="NCBI Taxonomy" id="109957"/>
    <lineage>
        <taxon>Eukaryota</taxon>
        <taxon>Fungi</taxon>
        <taxon>Fungi incertae sedis</taxon>
        <taxon>Chytridiomycota</taxon>
        <taxon>Chytridiomycota incertae sedis</taxon>
        <taxon>Chytridiomycetes</taxon>
        <taxon>Chytridiales</taxon>
        <taxon>Chytriomycetaceae</taxon>
        <taxon>Physocladia</taxon>
    </lineage>
</organism>
<name>A0AAD5SWR4_9FUNG</name>
<comment type="caution">
    <text evidence="5">The sequence shown here is derived from an EMBL/GenBank/DDBJ whole genome shotgun (WGS) entry which is preliminary data.</text>
</comment>
<dbReference type="Gene3D" id="3.40.50.10740">
    <property type="entry name" value="Class I glutamine amidotransferase-like"/>
    <property type="match status" value="1"/>
</dbReference>
<dbReference type="InterPro" id="IPR040921">
    <property type="entry name" value="Peptidase_S66C"/>
</dbReference>
<dbReference type="GO" id="GO:0016787">
    <property type="term" value="F:hydrolase activity"/>
    <property type="evidence" value="ECO:0007669"/>
    <property type="project" value="UniProtKB-KW"/>
</dbReference>
<keyword evidence="2" id="KW-0378">Hydrolase</keyword>
<dbReference type="InterPro" id="IPR027478">
    <property type="entry name" value="LdcA_N"/>
</dbReference>
<evidence type="ECO:0000256" key="1">
    <source>
        <dbReference type="ARBA" id="ARBA00010233"/>
    </source>
</evidence>
<dbReference type="PIRSF" id="PIRSF028757">
    <property type="entry name" value="LD-carboxypeptidase"/>
    <property type="match status" value="1"/>
</dbReference>